<dbReference type="Pfam" id="PF00017">
    <property type="entry name" value="SH2"/>
    <property type="match status" value="1"/>
</dbReference>
<dbReference type="Pfam" id="PF00169">
    <property type="entry name" value="PH"/>
    <property type="match status" value="1"/>
</dbReference>
<dbReference type="Proteomes" id="UP000515156">
    <property type="component" value="Chromosome 11"/>
</dbReference>
<dbReference type="InterPro" id="IPR030523">
    <property type="entry name" value="SH2B"/>
</dbReference>
<evidence type="ECO:0000259" key="5">
    <source>
        <dbReference type="PROSITE" id="PS50001"/>
    </source>
</evidence>
<dbReference type="FunFam" id="3.30.505.10:FF:000008">
    <property type="entry name" value="SH2B adapter protein 1 isoform 2"/>
    <property type="match status" value="1"/>
</dbReference>
<dbReference type="GO" id="GO:0035556">
    <property type="term" value="P:intracellular signal transduction"/>
    <property type="evidence" value="ECO:0007669"/>
    <property type="project" value="TreeGrafter"/>
</dbReference>
<gene>
    <name evidence="8" type="primary">SH2B3</name>
</gene>
<reference evidence="8" key="2">
    <citation type="submission" date="2025-08" db="UniProtKB">
        <authorList>
            <consortium name="RefSeq"/>
        </authorList>
    </citation>
    <scope>IDENTIFICATION</scope>
</reference>
<evidence type="ECO:0000313" key="7">
    <source>
        <dbReference type="Proteomes" id="UP000515156"/>
    </source>
</evidence>
<evidence type="ECO:0000256" key="2">
    <source>
        <dbReference type="ARBA" id="ARBA00022553"/>
    </source>
</evidence>
<protein>
    <submittedName>
        <fullName evidence="8">SH2B adapter protein 3 isoform X1</fullName>
    </submittedName>
</protein>
<dbReference type="PROSITE" id="PS50003">
    <property type="entry name" value="PH_DOMAIN"/>
    <property type="match status" value="1"/>
</dbReference>
<dbReference type="InterPro" id="IPR011993">
    <property type="entry name" value="PH-like_dom_sf"/>
</dbReference>
<proteinExistence type="inferred from homology"/>
<dbReference type="SMART" id="SM00252">
    <property type="entry name" value="SH2"/>
    <property type="match status" value="1"/>
</dbReference>
<dbReference type="SUPFAM" id="SSF55550">
    <property type="entry name" value="SH2 domain"/>
    <property type="match status" value="1"/>
</dbReference>
<dbReference type="InterPro" id="IPR015012">
    <property type="entry name" value="Phe_ZIP"/>
</dbReference>
<dbReference type="GO" id="GO:0005886">
    <property type="term" value="C:plasma membrane"/>
    <property type="evidence" value="ECO:0007669"/>
    <property type="project" value="TreeGrafter"/>
</dbReference>
<evidence type="ECO:0000256" key="3">
    <source>
        <dbReference type="ARBA" id="ARBA00022999"/>
    </source>
</evidence>
<dbReference type="InParanoid" id="A0A6P7ZBY6"/>
<evidence type="ECO:0000256" key="1">
    <source>
        <dbReference type="ARBA" id="ARBA00010220"/>
    </source>
</evidence>
<dbReference type="CTD" id="10019"/>
<dbReference type="GO" id="GO:0005068">
    <property type="term" value="F:transmembrane receptor protein tyrosine kinase adaptor activity"/>
    <property type="evidence" value="ECO:0007669"/>
    <property type="project" value="TreeGrafter"/>
</dbReference>
<dbReference type="Gene3D" id="2.30.29.30">
    <property type="entry name" value="Pleckstrin-homology domain (PH domain)/Phosphotyrosine-binding domain (PTB)"/>
    <property type="match status" value="1"/>
</dbReference>
<comment type="similarity">
    <text evidence="1">Belongs to the SH2B adapter family.</text>
</comment>
<dbReference type="FunFam" id="2.30.29.30:FF:000684">
    <property type="entry name" value="SH2B adaptor protein 3"/>
    <property type="match status" value="1"/>
</dbReference>
<evidence type="ECO:0000259" key="6">
    <source>
        <dbReference type="PROSITE" id="PS50003"/>
    </source>
</evidence>
<organism evidence="7 8">
    <name type="scientific">Microcaecilia unicolor</name>
    <dbReference type="NCBI Taxonomy" id="1415580"/>
    <lineage>
        <taxon>Eukaryota</taxon>
        <taxon>Metazoa</taxon>
        <taxon>Chordata</taxon>
        <taxon>Craniata</taxon>
        <taxon>Vertebrata</taxon>
        <taxon>Euteleostomi</taxon>
        <taxon>Amphibia</taxon>
        <taxon>Gymnophiona</taxon>
        <taxon>Siphonopidae</taxon>
        <taxon>Microcaecilia</taxon>
    </lineage>
</organism>
<dbReference type="InterPro" id="IPR001849">
    <property type="entry name" value="PH_domain"/>
</dbReference>
<evidence type="ECO:0000313" key="8">
    <source>
        <dbReference type="RefSeq" id="XP_030073194.1"/>
    </source>
</evidence>
<dbReference type="InterPro" id="IPR000980">
    <property type="entry name" value="SH2"/>
</dbReference>
<dbReference type="Gene3D" id="6.10.140.110">
    <property type="match status" value="1"/>
</dbReference>
<evidence type="ECO:0000256" key="4">
    <source>
        <dbReference type="PROSITE-ProRule" id="PRU00191"/>
    </source>
</evidence>
<dbReference type="SMART" id="SM00233">
    <property type="entry name" value="PH"/>
    <property type="match status" value="1"/>
</dbReference>
<dbReference type="AlphaFoldDB" id="A0A6P7ZBY6"/>
<dbReference type="Gene3D" id="3.30.505.10">
    <property type="entry name" value="SH2 domain"/>
    <property type="match status" value="1"/>
</dbReference>
<dbReference type="InterPro" id="IPR036290">
    <property type="entry name" value="Phe_ZIP_sf"/>
</dbReference>
<dbReference type="PROSITE" id="PS50001">
    <property type="entry name" value="SH2"/>
    <property type="match status" value="1"/>
</dbReference>
<dbReference type="KEGG" id="muo:115479438"/>
<dbReference type="PANTHER" id="PTHR10872:SF1">
    <property type="entry name" value="SH2B ADAPTER PROTEIN 3"/>
    <property type="match status" value="1"/>
</dbReference>
<dbReference type="GeneID" id="115479438"/>
<sequence length="591" mass="67035">MNGDTIQPGTSSFPPGWNEFCELHAITTAKELAKQYWLFANKNPHHDILAAENFSLQFTDLFQQYFRNEVKEGCVMDQIRLLPLNTVRDYRETRKKLVEGSSSTVAAKVEVNACTCHTEHRASDTSLHSLPKSWSAEELTGRVSPQAGRQLMRFSLNQLRRSLRNIFRRKSSESVPTEHKEGDSEVVESSRWRRLPRRILPWTVSSDQAGEVRKEGYLKYGMVDEASMDSGTFWQRCRLVLRKAGTSDSEEHLLELFDPPKCSKPKLHTYCSAVQEIRKCTRLEMPDNLNTFVLKVNNSTEVLFETTDDQQLNSWTSEIKECMNQGRSDGADVELLTAPHSDTMTSTPGAGSTDSVNQGATHFGLQEQSWHKTDQLLSLHPWFHGSISRFKAAQLVQLQGIEGHGVFLVRQSETRRGEYVLTFNYQGRAKHLRLTLTEWGQCRVQHLRFPSILDMLHHFHLYPIPLECGSACNVRLSSYMVALPRLQGSSTIGNTLLFPLSSHPWSSEHNLPHISSPSHSRTHALEDGPHVLYPEPIFHLVPPPEELTRNLHQSEAAAVGGHARLQRELNYELASSSQGHVRAIDNQYTPL</sequence>
<accession>A0A6P7ZBY6</accession>
<keyword evidence="3 4" id="KW-0727">SH2 domain</keyword>
<dbReference type="RefSeq" id="XP_030073194.1">
    <property type="nucleotide sequence ID" value="XM_030217334.1"/>
</dbReference>
<dbReference type="PRINTS" id="PR00401">
    <property type="entry name" value="SH2DOMAIN"/>
</dbReference>
<dbReference type="Pfam" id="PF08916">
    <property type="entry name" value="Phe_ZIP"/>
    <property type="match status" value="1"/>
</dbReference>
<reference evidence="7" key="1">
    <citation type="submission" date="2024-06" db="UniProtKB">
        <authorList>
            <consortium name="RefSeq"/>
        </authorList>
    </citation>
    <scope>NUCLEOTIDE SEQUENCE [LARGE SCALE GENOMIC DNA]</scope>
</reference>
<dbReference type="SUPFAM" id="SSF50729">
    <property type="entry name" value="PH domain-like"/>
    <property type="match status" value="1"/>
</dbReference>
<dbReference type="OrthoDB" id="10047184at2759"/>
<name>A0A6P7ZBY6_9AMPH</name>
<feature type="domain" description="SH2" evidence="5">
    <location>
        <begin position="382"/>
        <end position="480"/>
    </location>
</feature>
<dbReference type="SUPFAM" id="SSF109805">
    <property type="entry name" value="Phenylalanine zipper"/>
    <property type="match status" value="1"/>
</dbReference>
<keyword evidence="2" id="KW-0597">Phosphoprotein</keyword>
<feature type="domain" description="PH" evidence="6">
    <location>
        <begin position="211"/>
        <end position="324"/>
    </location>
</feature>
<dbReference type="InterPro" id="IPR036860">
    <property type="entry name" value="SH2_dom_sf"/>
</dbReference>
<dbReference type="PANTHER" id="PTHR10872">
    <property type="entry name" value="SH2B ADAPTER PROTEIN"/>
    <property type="match status" value="1"/>
</dbReference>
<dbReference type="FunCoup" id="A0A6P7ZBY6">
    <property type="interactions" value="988"/>
</dbReference>
<keyword evidence="7" id="KW-1185">Reference proteome</keyword>
<dbReference type="CDD" id="cd01231">
    <property type="entry name" value="PH_SH2B_family"/>
    <property type="match status" value="1"/>
</dbReference>